<evidence type="ECO:0000313" key="1">
    <source>
        <dbReference type="EMBL" id="KAA6390306.1"/>
    </source>
</evidence>
<gene>
    <name evidence="1" type="ORF">EZS28_014171</name>
</gene>
<name>A0A5J4W6M6_9EUKA</name>
<protein>
    <submittedName>
        <fullName evidence="1">Uncharacterized protein</fullName>
    </submittedName>
</protein>
<dbReference type="EMBL" id="SNRW01003267">
    <property type="protein sequence ID" value="KAA6390306.1"/>
    <property type="molecule type" value="Genomic_DNA"/>
</dbReference>
<sequence length="404" mass="42907">MGIFTQDIGDMQQQIDIINTELARQTHFRGYYLLNAEIQALDNCANGDFAFSAQSGTVWMYETDWYDSGQLVPDQVTPASDANPLIDSDTGVAGISTDYSRGDHQHPLNISDEKPKIDVNLGTDGTADSYARSDHQHILNIDTTANKPVKDSGSGDQGDLDYYARSNHCHPLNIDIDTSKVHLVNASAASNGTSDYYCRNDHVHPEQLTYGGNLTATSFIKTGATSNDVLCGDGTTNSLSNLVTIDSDQTITGSSSTYASVVSGNIQLNTTPKSYDDGLRIVNTINNNSTIYLGTSTSSTGVIAGQFVILKRADGTLTICRSADQNTANRGLIISADGNTLSFNGTVIAGTGATTGATNGSVTYSEGNPILWGTNNAGTEGGFYSDGANVYWRARKVNVASVSP</sequence>
<proteinExistence type="predicted"/>
<comment type="caution">
    <text evidence="1">The sequence shown here is derived from an EMBL/GenBank/DDBJ whole genome shotgun (WGS) entry which is preliminary data.</text>
</comment>
<evidence type="ECO:0000313" key="2">
    <source>
        <dbReference type="Proteomes" id="UP000324800"/>
    </source>
</evidence>
<dbReference type="Proteomes" id="UP000324800">
    <property type="component" value="Unassembled WGS sequence"/>
</dbReference>
<reference evidence="1 2" key="1">
    <citation type="submission" date="2019-03" db="EMBL/GenBank/DDBJ databases">
        <title>Single cell metagenomics reveals metabolic interactions within the superorganism composed of flagellate Streblomastix strix and complex community of Bacteroidetes bacteria on its surface.</title>
        <authorList>
            <person name="Treitli S.C."/>
            <person name="Kolisko M."/>
            <person name="Husnik F."/>
            <person name="Keeling P."/>
            <person name="Hampl V."/>
        </authorList>
    </citation>
    <scope>NUCLEOTIDE SEQUENCE [LARGE SCALE GENOMIC DNA]</scope>
    <source>
        <strain evidence="1">ST1C</strain>
    </source>
</reference>
<dbReference type="AlphaFoldDB" id="A0A5J4W6M6"/>
<accession>A0A5J4W6M6</accession>
<organism evidence="1 2">
    <name type="scientific">Streblomastix strix</name>
    <dbReference type="NCBI Taxonomy" id="222440"/>
    <lineage>
        <taxon>Eukaryota</taxon>
        <taxon>Metamonada</taxon>
        <taxon>Preaxostyla</taxon>
        <taxon>Oxymonadida</taxon>
        <taxon>Streblomastigidae</taxon>
        <taxon>Streblomastix</taxon>
    </lineage>
</organism>